<keyword evidence="1" id="KW-0812">Transmembrane</keyword>
<dbReference type="InParanoid" id="E9FXA1"/>
<keyword evidence="1" id="KW-0472">Membrane</keyword>
<dbReference type="AlphaFoldDB" id="E9FXA1"/>
<keyword evidence="3" id="KW-1185">Reference proteome</keyword>
<dbReference type="Proteomes" id="UP000000305">
    <property type="component" value="Unassembled WGS sequence"/>
</dbReference>
<protein>
    <submittedName>
        <fullName evidence="2">Uncharacterized protein</fullName>
    </submittedName>
</protein>
<dbReference type="HOGENOM" id="CLU_2724784_0_0_1"/>
<feature type="transmembrane region" description="Helical" evidence="1">
    <location>
        <begin position="25"/>
        <end position="44"/>
    </location>
</feature>
<reference evidence="2 3" key="1">
    <citation type="journal article" date="2011" name="Science">
        <title>The ecoresponsive genome of Daphnia pulex.</title>
        <authorList>
            <person name="Colbourne J.K."/>
            <person name="Pfrender M.E."/>
            <person name="Gilbert D."/>
            <person name="Thomas W.K."/>
            <person name="Tucker A."/>
            <person name="Oakley T.H."/>
            <person name="Tokishita S."/>
            <person name="Aerts A."/>
            <person name="Arnold G.J."/>
            <person name="Basu M.K."/>
            <person name="Bauer D.J."/>
            <person name="Caceres C.E."/>
            <person name="Carmel L."/>
            <person name="Casola C."/>
            <person name="Choi J.H."/>
            <person name="Detter J.C."/>
            <person name="Dong Q."/>
            <person name="Dusheyko S."/>
            <person name="Eads B.D."/>
            <person name="Frohlich T."/>
            <person name="Geiler-Samerotte K.A."/>
            <person name="Gerlach D."/>
            <person name="Hatcher P."/>
            <person name="Jogdeo S."/>
            <person name="Krijgsveld J."/>
            <person name="Kriventseva E.V."/>
            <person name="Kultz D."/>
            <person name="Laforsch C."/>
            <person name="Lindquist E."/>
            <person name="Lopez J."/>
            <person name="Manak J.R."/>
            <person name="Muller J."/>
            <person name="Pangilinan J."/>
            <person name="Patwardhan R.P."/>
            <person name="Pitluck S."/>
            <person name="Pritham E.J."/>
            <person name="Rechtsteiner A."/>
            <person name="Rho M."/>
            <person name="Rogozin I.B."/>
            <person name="Sakarya O."/>
            <person name="Salamov A."/>
            <person name="Schaack S."/>
            <person name="Shapiro H."/>
            <person name="Shiga Y."/>
            <person name="Skalitzky C."/>
            <person name="Smith Z."/>
            <person name="Souvorov A."/>
            <person name="Sung W."/>
            <person name="Tang Z."/>
            <person name="Tsuchiya D."/>
            <person name="Tu H."/>
            <person name="Vos H."/>
            <person name="Wang M."/>
            <person name="Wolf Y.I."/>
            <person name="Yamagata H."/>
            <person name="Yamada T."/>
            <person name="Ye Y."/>
            <person name="Shaw J.R."/>
            <person name="Andrews J."/>
            <person name="Crease T.J."/>
            <person name="Tang H."/>
            <person name="Lucas S.M."/>
            <person name="Robertson H.M."/>
            <person name="Bork P."/>
            <person name="Koonin E.V."/>
            <person name="Zdobnov E.M."/>
            <person name="Grigoriev I.V."/>
            <person name="Lynch M."/>
            <person name="Boore J.L."/>
        </authorList>
    </citation>
    <scope>NUCLEOTIDE SEQUENCE [LARGE SCALE GENOMIC DNA]</scope>
</reference>
<evidence type="ECO:0000313" key="3">
    <source>
        <dbReference type="Proteomes" id="UP000000305"/>
    </source>
</evidence>
<dbReference type="EMBL" id="GL732526">
    <property type="protein sequence ID" value="EFX88042.1"/>
    <property type="molecule type" value="Genomic_DNA"/>
</dbReference>
<proteinExistence type="predicted"/>
<sequence>MSVFLKDIINNPTARSLSRLFPPPYHLIAVNILYILLLMLWKIVKHLTCVSVFLLVFVVGEKDWREFENFYQ</sequence>
<evidence type="ECO:0000256" key="1">
    <source>
        <dbReference type="SAM" id="Phobius"/>
    </source>
</evidence>
<evidence type="ECO:0000313" key="2">
    <source>
        <dbReference type="EMBL" id="EFX88042.1"/>
    </source>
</evidence>
<organism evidence="2 3">
    <name type="scientific">Daphnia pulex</name>
    <name type="common">Water flea</name>
    <dbReference type="NCBI Taxonomy" id="6669"/>
    <lineage>
        <taxon>Eukaryota</taxon>
        <taxon>Metazoa</taxon>
        <taxon>Ecdysozoa</taxon>
        <taxon>Arthropoda</taxon>
        <taxon>Crustacea</taxon>
        <taxon>Branchiopoda</taxon>
        <taxon>Diplostraca</taxon>
        <taxon>Cladocera</taxon>
        <taxon>Anomopoda</taxon>
        <taxon>Daphniidae</taxon>
        <taxon>Daphnia</taxon>
    </lineage>
</organism>
<gene>
    <name evidence="2" type="ORF">DAPPUDRAFT_305510</name>
</gene>
<dbReference type="KEGG" id="dpx:DAPPUDRAFT_305510"/>
<name>E9FXA1_DAPPU</name>
<accession>E9FXA1</accession>
<keyword evidence="1" id="KW-1133">Transmembrane helix</keyword>